<evidence type="ECO:0000259" key="6">
    <source>
        <dbReference type="PROSITE" id="PS51194"/>
    </source>
</evidence>
<dbReference type="PANTHER" id="PTHR47961:SF8">
    <property type="entry name" value="DEXH-BOX ATP-DEPENDENT RNA HELICASE DEXH15 CHLOROPLASTIC"/>
    <property type="match status" value="1"/>
</dbReference>
<feature type="domain" description="Helicase ATP-binding" evidence="5">
    <location>
        <begin position="153"/>
        <end position="300"/>
    </location>
</feature>
<dbReference type="PROSITE" id="PS51194">
    <property type="entry name" value="HELICASE_CTER"/>
    <property type="match status" value="1"/>
</dbReference>
<dbReference type="PANTHER" id="PTHR47961">
    <property type="entry name" value="DNA POLYMERASE THETA, PUTATIVE (AFU_ORTHOLOGUE AFUA_1G05260)-RELATED"/>
    <property type="match status" value="1"/>
</dbReference>
<evidence type="ECO:0000256" key="1">
    <source>
        <dbReference type="ARBA" id="ARBA00022741"/>
    </source>
</evidence>
<dbReference type="SMART" id="SM00490">
    <property type="entry name" value="HELICc"/>
    <property type="match status" value="1"/>
</dbReference>
<protein>
    <submittedName>
        <fullName evidence="7">DEAD/DEAH box helicase</fullName>
    </submittedName>
</protein>
<evidence type="ECO:0000259" key="5">
    <source>
        <dbReference type="PROSITE" id="PS51192"/>
    </source>
</evidence>
<dbReference type="SUPFAM" id="SSF52540">
    <property type="entry name" value="P-loop containing nucleoside triphosphate hydrolases"/>
    <property type="match status" value="2"/>
</dbReference>
<evidence type="ECO:0000313" key="8">
    <source>
        <dbReference type="Proteomes" id="UP000680067"/>
    </source>
</evidence>
<comment type="caution">
    <text evidence="7">The sequence shown here is derived from an EMBL/GenBank/DDBJ whole genome shotgun (WGS) entry which is preliminary data.</text>
</comment>
<dbReference type="SMART" id="SM00487">
    <property type="entry name" value="DEXDc"/>
    <property type="match status" value="1"/>
</dbReference>
<dbReference type="PROSITE" id="PS51192">
    <property type="entry name" value="HELICASE_ATP_BIND_1"/>
    <property type="match status" value="1"/>
</dbReference>
<feature type="domain" description="Helicase C-terminal" evidence="6">
    <location>
        <begin position="369"/>
        <end position="554"/>
    </location>
</feature>
<keyword evidence="2" id="KW-0378">Hydrolase</keyword>
<dbReference type="RefSeq" id="WP_212687653.1">
    <property type="nucleotide sequence ID" value="NZ_JAGSPN010000005.1"/>
</dbReference>
<dbReference type="Pfam" id="PF00271">
    <property type="entry name" value="Helicase_C"/>
    <property type="match status" value="1"/>
</dbReference>
<dbReference type="AlphaFoldDB" id="A0A941DQP8"/>
<evidence type="ECO:0000313" key="7">
    <source>
        <dbReference type="EMBL" id="MBR7782326.1"/>
    </source>
</evidence>
<dbReference type="InterPro" id="IPR001650">
    <property type="entry name" value="Helicase_C-like"/>
</dbReference>
<evidence type="ECO:0000256" key="4">
    <source>
        <dbReference type="ARBA" id="ARBA00022840"/>
    </source>
</evidence>
<name>A0A941DQP8_9BURK</name>
<dbReference type="GO" id="GO:0004386">
    <property type="term" value="F:helicase activity"/>
    <property type="evidence" value="ECO:0007669"/>
    <property type="project" value="UniProtKB-KW"/>
</dbReference>
<dbReference type="EMBL" id="JAGSPN010000005">
    <property type="protein sequence ID" value="MBR7782326.1"/>
    <property type="molecule type" value="Genomic_DNA"/>
</dbReference>
<sequence>MTSFAEQLSSKILTNDQFWNDLDFVSARGLMSEIRESADDSSAEVDDLPDATERLMYSASVFAQTDSDNHRSLAQRIALYSTLVSHNPLVLEASTRILASIGNFPGVKQLERRPERFRPSLTTLLTNCLLRAINTEEIGGTPVPLTDFQRGVWELLPTGRNVAVSAPTSAGKSFVVLAQLCERAEKEPSFCCVYVAPTRALLAEVNEKLNSRLAHVSDKVRVSTIPTLDSEDRPGQVFVLTQERLMVLLSVTSIRFDMVVVDEAQSIGDDIRGMILQDCLEQCRARNSVAQFVFLAPGATGFETLGNSIGIEEISVRKTGLSPVLQNRIIVTPDAANPTHLQLKLLNARQTVEIGRVIGSRGFLNEKTLLAAVALELGSKGASLVYGTGPSQTEKIALQLATDMPRKQTPALLDLSKFIKDHVHPKYSLAERVLHGIAFHYGKMPSLLREAIESAFKNDDIKYLVCTTTLFQGINLPARNVFIDTPTRGRDGKLDAAALWNFAGRAGRLHHDIVGNVFLVNYDKWTDKPLSTSQPFNLRSAFGVAVTEKYADVLEVLESRVNSDISKIPADAKAAAGLMMSRAAKGSLSNFFDRFEMPLDSAAREVLIGAAEQTVKELNLPTEVLESNWTVNPFGQARLLARFRKLIAEGRAQELLPPHPSGDVFESYVQVFARINKYILGLSFSGFNKKLATIGLAWMRGAPLPVLIGKSIELAQTKKKTNREVNVDTHVRSTFEFVEDKLRFEYVQLGKAYVDLLRFALREQQLEVEANSIFDFPLALELGVSSVAGQAFIELGLSRVTASLLQDLIPDSNPTLARAKSWLASIRVEDLKLSKIIAQELVQKGLVAATIELDT</sequence>
<proteinExistence type="predicted"/>
<keyword evidence="3 7" id="KW-0347">Helicase</keyword>
<dbReference type="InterPro" id="IPR050474">
    <property type="entry name" value="Hel308_SKI2-like"/>
</dbReference>
<evidence type="ECO:0000256" key="2">
    <source>
        <dbReference type="ARBA" id="ARBA00022801"/>
    </source>
</evidence>
<dbReference type="GO" id="GO:0003676">
    <property type="term" value="F:nucleic acid binding"/>
    <property type="evidence" value="ECO:0007669"/>
    <property type="project" value="InterPro"/>
</dbReference>
<accession>A0A941DQP8</accession>
<keyword evidence="8" id="KW-1185">Reference proteome</keyword>
<dbReference type="Pfam" id="PF00270">
    <property type="entry name" value="DEAD"/>
    <property type="match status" value="1"/>
</dbReference>
<gene>
    <name evidence="7" type="ORF">KDM89_09240</name>
</gene>
<dbReference type="Proteomes" id="UP000680067">
    <property type="component" value="Unassembled WGS sequence"/>
</dbReference>
<dbReference type="GO" id="GO:0016787">
    <property type="term" value="F:hydrolase activity"/>
    <property type="evidence" value="ECO:0007669"/>
    <property type="project" value="UniProtKB-KW"/>
</dbReference>
<dbReference type="GO" id="GO:0005524">
    <property type="term" value="F:ATP binding"/>
    <property type="evidence" value="ECO:0007669"/>
    <property type="project" value="UniProtKB-KW"/>
</dbReference>
<dbReference type="InterPro" id="IPR011545">
    <property type="entry name" value="DEAD/DEAH_box_helicase_dom"/>
</dbReference>
<organism evidence="7 8">
    <name type="scientific">Undibacterium luofuense</name>
    <dbReference type="NCBI Taxonomy" id="2828733"/>
    <lineage>
        <taxon>Bacteria</taxon>
        <taxon>Pseudomonadati</taxon>
        <taxon>Pseudomonadota</taxon>
        <taxon>Betaproteobacteria</taxon>
        <taxon>Burkholderiales</taxon>
        <taxon>Oxalobacteraceae</taxon>
        <taxon>Undibacterium</taxon>
    </lineage>
</organism>
<dbReference type="Gene3D" id="3.40.50.300">
    <property type="entry name" value="P-loop containing nucleotide triphosphate hydrolases"/>
    <property type="match status" value="2"/>
</dbReference>
<keyword evidence="1" id="KW-0547">Nucleotide-binding</keyword>
<dbReference type="InterPro" id="IPR014001">
    <property type="entry name" value="Helicase_ATP-bd"/>
</dbReference>
<evidence type="ECO:0000256" key="3">
    <source>
        <dbReference type="ARBA" id="ARBA00022806"/>
    </source>
</evidence>
<keyword evidence="4" id="KW-0067">ATP-binding</keyword>
<reference evidence="7" key="1">
    <citation type="submission" date="2021-04" db="EMBL/GenBank/DDBJ databases">
        <title>novel species isolated from subtropical streams in China.</title>
        <authorList>
            <person name="Lu H."/>
        </authorList>
    </citation>
    <scope>NUCLEOTIDE SEQUENCE</scope>
    <source>
        <strain evidence="7">LFS511W</strain>
    </source>
</reference>
<dbReference type="InterPro" id="IPR027417">
    <property type="entry name" value="P-loop_NTPase"/>
</dbReference>